<keyword evidence="4" id="KW-1185">Reference proteome</keyword>
<gene>
    <name evidence="3" type="ORF">NCTC10296_02204</name>
</gene>
<evidence type="ECO:0000259" key="2">
    <source>
        <dbReference type="Pfam" id="PF01648"/>
    </source>
</evidence>
<sequence>MPYTPLCCLLADGRCADLYRPDLLDKQDTLRLQARPELAQRADWRVSRYLKQRAASPVRSLSHSNGMAAVLCGGAGLAVGVDIEYIRPRDFALLAEWVAQPYEQIELAARGWQADDFYELWTLKEALLKAGGLGFPEAMKAVGRQPGTGGKTGLHVQGCGGWRGVTYKIGRDFMLACVWRGEGALELRMEGGFEAEAVNVGSYD</sequence>
<dbReference type="GO" id="GO:0008897">
    <property type="term" value="F:holo-[acyl-carrier-protein] synthase activity"/>
    <property type="evidence" value="ECO:0007669"/>
    <property type="project" value="InterPro"/>
</dbReference>
<dbReference type="InterPro" id="IPR037143">
    <property type="entry name" value="4-PPantetheinyl_Trfase_dom_sf"/>
</dbReference>
<dbReference type="Pfam" id="PF01648">
    <property type="entry name" value="ACPS"/>
    <property type="match status" value="1"/>
</dbReference>
<name>A0A448DB36_9NEIS</name>
<protein>
    <submittedName>
        <fullName evidence="3">Holo-(Acyl carrier protein) synthase 2</fullName>
    </submittedName>
</protein>
<dbReference type="SUPFAM" id="SSF56214">
    <property type="entry name" value="4'-phosphopantetheinyl transferase"/>
    <property type="match status" value="1"/>
</dbReference>
<organism evidence="3 4">
    <name type="scientific">Neisseria canis</name>
    <dbReference type="NCBI Taxonomy" id="493"/>
    <lineage>
        <taxon>Bacteria</taxon>
        <taxon>Pseudomonadati</taxon>
        <taxon>Pseudomonadota</taxon>
        <taxon>Betaproteobacteria</taxon>
        <taxon>Neisseriales</taxon>
        <taxon>Neisseriaceae</taxon>
        <taxon>Neisseria</taxon>
    </lineage>
</organism>
<accession>A0A448DB36</accession>
<dbReference type="InterPro" id="IPR008278">
    <property type="entry name" value="4-PPantetheinyl_Trfase_dom"/>
</dbReference>
<dbReference type="OrthoDB" id="9808281at2"/>
<dbReference type="STRING" id="493.BWD07_07380"/>
<dbReference type="GO" id="GO:0000287">
    <property type="term" value="F:magnesium ion binding"/>
    <property type="evidence" value="ECO:0007669"/>
    <property type="project" value="InterPro"/>
</dbReference>
<dbReference type="RefSeq" id="WP_085416712.1">
    <property type="nucleotide sequence ID" value="NZ_CAUJPY010000017.1"/>
</dbReference>
<dbReference type="Gene3D" id="3.90.470.20">
    <property type="entry name" value="4'-phosphopantetheinyl transferase domain"/>
    <property type="match status" value="1"/>
</dbReference>
<dbReference type="Proteomes" id="UP000279284">
    <property type="component" value="Chromosome"/>
</dbReference>
<feature type="domain" description="4'-phosphopantetheinyl transferase" evidence="2">
    <location>
        <begin position="78"/>
        <end position="140"/>
    </location>
</feature>
<evidence type="ECO:0000313" key="3">
    <source>
        <dbReference type="EMBL" id="VEF03213.1"/>
    </source>
</evidence>
<keyword evidence="1" id="KW-0808">Transferase</keyword>
<evidence type="ECO:0000313" key="4">
    <source>
        <dbReference type="Proteomes" id="UP000279284"/>
    </source>
</evidence>
<proteinExistence type="predicted"/>
<dbReference type="EMBL" id="LR134313">
    <property type="protein sequence ID" value="VEF03213.1"/>
    <property type="molecule type" value="Genomic_DNA"/>
</dbReference>
<dbReference type="AlphaFoldDB" id="A0A448DB36"/>
<reference evidence="3 4" key="1">
    <citation type="submission" date="2018-12" db="EMBL/GenBank/DDBJ databases">
        <authorList>
            <consortium name="Pathogen Informatics"/>
        </authorList>
    </citation>
    <scope>NUCLEOTIDE SEQUENCE [LARGE SCALE GENOMIC DNA]</scope>
    <source>
        <strain evidence="3 4">NCTC10296</strain>
    </source>
</reference>
<evidence type="ECO:0000256" key="1">
    <source>
        <dbReference type="ARBA" id="ARBA00022679"/>
    </source>
</evidence>
<dbReference type="KEGG" id="nci:NCTC10296_02204"/>